<organism evidence="1 2">
    <name type="scientific">Caerostris extrusa</name>
    <name type="common">Bark spider</name>
    <name type="synonym">Caerostris bankana</name>
    <dbReference type="NCBI Taxonomy" id="172846"/>
    <lineage>
        <taxon>Eukaryota</taxon>
        <taxon>Metazoa</taxon>
        <taxon>Ecdysozoa</taxon>
        <taxon>Arthropoda</taxon>
        <taxon>Chelicerata</taxon>
        <taxon>Arachnida</taxon>
        <taxon>Araneae</taxon>
        <taxon>Araneomorphae</taxon>
        <taxon>Entelegynae</taxon>
        <taxon>Araneoidea</taxon>
        <taxon>Araneidae</taxon>
        <taxon>Caerostris</taxon>
    </lineage>
</organism>
<keyword evidence="2" id="KW-1185">Reference proteome</keyword>
<gene>
    <name evidence="1" type="ORF">CEXT_212561</name>
</gene>
<sequence length="99" mass="11333">MASPPQLSLSPAFSRNSFRTYNGRSSEGEDFTLLREEPPTLETQSSIDRQFHCPIRWKLVQWVHPLFSHLISRSLLFLSDSSSQRRQLLKVFGALSGLL</sequence>
<protein>
    <submittedName>
        <fullName evidence="1">Uncharacterized protein</fullName>
    </submittedName>
</protein>
<evidence type="ECO:0000313" key="2">
    <source>
        <dbReference type="Proteomes" id="UP001054945"/>
    </source>
</evidence>
<proteinExistence type="predicted"/>
<comment type="caution">
    <text evidence="1">The sequence shown here is derived from an EMBL/GenBank/DDBJ whole genome shotgun (WGS) entry which is preliminary data.</text>
</comment>
<evidence type="ECO:0000313" key="1">
    <source>
        <dbReference type="EMBL" id="GIY86319.1"/>
    </source>
</evidence>
<dbReference type="EMBL" id="BPLR01016779">
    <property type="protein sequence ID" value="GIY86319.1"/>
    <property type="molecule type" value="Genomic_DNA"/>
</dbReference>
<dbReference type="Proteomes" id="UP001054945">
    <property type="component" value="Unassembled WGS sequence"/>
</dbReference>
<reference evidence="1 2" key="1">
    <citation type="submission" date="2021-06" db="EMBL/GenBank/DDBJ databases">
        <title>Caerostris extrusa draft genome.</title>
        <authorList>
            <person name="Kono N."/>
            <person name="Arakawa K."/>
        </authorList>
    </citation>
    <scope>NUCLEOTIDE SEQUENCE [LARGE SCALE GENOMIC DNA]</scope>
</reference>
<name>A0AAV4WVM4_CAEEX</name>
<dbReference type="AlphaFoldDB" id="A0AAV4WVM4"/>
<accession>A0AAV4WVM4</accession>